<feature type="non-terminal residue" evidence="1">
    <location>
        <position position="57"/>
    </location>
</feature>
<proteinExistence type="predicted"/>
<keyword evidence="2" id="KW-1185">Reference proteome</keyword>
<protein>
    <submittedName>
        <fullName evidence="1">Uncharacterized protein</fullName>
    </submittedName>
</protein>
<feature type="non-terminal residue" evidence="1">
    <location>
        <position position="1"/>
    </location>
</feature>
<evidence type="ECO:0000313" key="1">
    <source>
        <dbReference type="EMBL" id="KAF2465168.1"/>
    </source>
</evidence>
<dbReference type="Proteomes" id="UP000799755">
    <property type="component" value="Unassembled WGS sequence"/>
</dbReference>
<dbReference type="EMBL" id="MU003531">
    <property type="protein sequence ID" value="KAF2465168.1"/>
    <property type="molecule type" value="Genomic_DNA"/>
</dbReference>
<accession>A0ACB6QDY0</accession>
<gene>
    <name evidence="1" type="ORF">BDR25DRAFT_199610</name>
</gene>
<comment type="caution">
    <text evidence="1">The sequence shown here is derived from an EMBL/GenBank/DDBJ whole genome shotgun (WGS) entry which is preliminary data.</text>
</comment>
<reference evidence="1" key="1">
    <citation type="journal article" date="2020" name="Stud. Mycol.">
        <title>101 Dothideomycetes genomes: a test case for predicting lifestyles and emergence of pathogens.</title>
        <authorList>
            <person name="Haridas S."/>
            <person name="Albert R."/>
            <person name="Binder M."/>
            <person name="Bloem J."/>
            <person name="Labutti K."/>
            <person name="Salamov A."/>
            <person name="Andreopoulos B."/>
            <person name="Baker S."/>
            <person name="Barry K."/>
            <person name="Bills G."/>
            <person name="Bluhm B."/>
            <person name="Cannon C."/>
            <person name="Castanera R."/>
            <person name="Culley D."/>
            <person name="Daum C."/>
            <person name="Ezra D."/>
            <person name="Gonzalez J."/>
            <person name="Henrissat B."/>
            <person name="Kuo A."/>
            <person name="Liang C."/>
            <person name="Lipzen A."/>
            <person name="Lutzoni F."/>
            <person name="Magnuson J."/>
            <person name="Mondo S."/>
            <person name="Nolan M."/>
            <person name="Ohm R."/>
            <person name="Pangilinan J."/>
            <person name="Park H.-J."/>
            <person name="Ramirez L."/>
            <person name="Alfaro M."/>
            <person name="Sun H."/>
            <person name="Tritt A."/>
            <person name="Yoshinaga Y."/>
            <person name="Zwiers L.-H."/>
            <person name="Turgeon B."/>
            <person name="Goodwin S."/>
            <person name="Spatafora J."/>
            <person name="Crous P."/>
            <person name="Grigoriev I."/>
        </authorList>
    </citation>
    <scope>NUCLEOTIDE SEQUENCE</scope>
    <source>
        <strain evidence="1">ATCC 200398</strain>
    </source>
</reference>
<organism evidence="1 2">
    <name type="scientific">Lindgomyces ingoldianus</name>
    <dbReference type="NCBI Taxonomy" id="673940"/>
    <lineage>
        <taxon>Eukaryota</taxon>
        <taxon>Fungi</taxon>
        <taxon>Dikarya</taxon>
        <taxon>Ascomycota</taxon>
        <taxon>Pezizomycotina</taxon>
        <taxon>Dothideomycetes</taxon>
        <taxon>Pleosporomycetidae</taxon>
        <taxon>Pleosporales</taxon>
        <taxon>Lindgomycetaceae</taxon>
        <taxon>Lindgomyces</taxon>
    </lineage>
</organism>
<name>A0ACB6QDY0_9PLEO</name>
<evidence type="ECO:0000313" key="2">
    <source>
        <dbReference type="Proteomes" id="UP000799755"/>
    </source>
</evidence>
<sequence>FFFSLASALPEPAPQGHTGPCSRTDCGVHHLDCTNRGYLCVPWPHADPALRKGCTCS</sequence>